<dbReference type="Pfam" id="PF01553">
    <property type="entry name" value="Acyltransferase"/>
    <property type="match status" value="1"/>
</dbReference>
<evidence type="ECO:0000259" key="4">
    <source>
        <dbReference type="SMART" id="SM00563"/>
    </source>
</evidence>
<organism evidence="5">
    <name type="scientific">marine metagenome</name>
    <dbReference type="NCBI Taxonomy" id="408172"/>
    <lineage>
        <taxon>unclassified sequences</taxon>
        <taxon>metagenomes</taxon>
        <taxon>ecological metagenomes</taxon>
    </lineage>
</organism>
<dbReference type="InterPro" id="IPR002123">
    <property type="entry name" value="Plipid/glycerol_acylTrfase"/>
</dbReference>
<dbReference type="AlphaFoldDB" id="A0A382A7Z0"/>
<proteinExistence type="predicted"/>
<keyword evidence="3" id="KW-1133">Transmembrane helix</keyword>
<feature type="non-terminal residue" evidence="5">
    <location>
        <position position="223"/>
    </location>
</feature>
<keyword evidence="2" id="KW-0012">Acyltransferase</keyword>
<dbReference type="GO" id="GO:0003841">
    <property type="term" value="F:1-acylglycerol-3-phosphate O-acyltransferase activity"/>
    <property type="evidence" value="ECO:0007669"/>
    <property type="project" value="TreeGrafter"/>
</dbReference>
<sequence>MIRNFLFSIFFFLGIILISIIFIPSFFLPQKVVLFGGKIMGHWSALCLRIFLSTKIIIKGKENIITNEKFFIACSHQSMFETFYLQTIFNSPIFILKKELVKIPIFGWYLKKIGSISINRNKTTKDNLGFFDQISYMVNKSNRPLIIFPQGTRLSPDDRSPFKKGAGRIYDELKIKCQPVAINSGNTWPKNGPLKSNLILTISILKPIEARLDKKTFLRNLQD</sequence>
<dbReference type="SMART" id="SM00563">
    <property type="entry name" value="PlsC"/>
    <property type="match status" value="1"/>
</dbReference>
<reference evidence="5" key="1">
    <citation type="submission" date="2018-05" db="EMBL/GenBank/DDBJ databases">
        <authorList>
            <person name="Lanie J.A."/>
            <person name="Ng W.-L."/>
            <person name="Kazmierczak K.M."/>
            <person name="Andrzejewski T.M."/>
            <person name="Davidsen T.M."/>
            <person name="Wayne K.J."/>
            <person name="Tettelin H."/>
            <person name="Glass J.I."/>
            <person name="Rusch D."/>
            <person name="Podicherti R."/>
            <person name="Tsui H.-C.T."/>
            <person name="Winkler M.E."/>
        </authorList>
    </citation>
    <scope>NUCLEOTIDE SEQUENCE</scope>
</reference>
<accession>A0A382A7Z0</accession>
<gene>
    <name evidence="5" type="ORF">METZ01_LOCUS150388</name>
</gene>
<keyword evidence="3" id="KW-0472">Membrane</keyword>
<protein>
    <recommendedName>
        <fullName evidence="4">Phospholipid/glycerol acyltransferase domain-containing protein</fullName>
    </recommendedName>
</protein>
<evidence type="ECO:0000313" key="5">
    <source>
        <dbReference type="EMBL" id="SVA97534.1"/>
    </source>
</evidence>
<feature type="transmembrane region" description="Helical" evidence="3">
    <location>
        <begin position="5"/>
        <end position="27"/>
    </location>
</feature>
<name>A0A382A7Z0_9ZZZZ</name>
<dbReference type="PANTHER" id="PTHR10434">
    <property type="entry name" value="1-ACYL-SN-GLYCEROL-3-PHOSPHATE ACYLTRANSFERASE"/>
    <property type="match status" value="1"/>
</dbReference>
<keyword evidence="3" id="KW-0812">Transmembrane</keyword>
<evidence type="ECO:0000256" key="1">
    <source>
        <dbReference type="ARBA" id="ARBA00022679"/>
    </source>
</evidence>
<feature type="domain" description="Phospholipid/glycerol acyltransferase" evidence="4">
    <location>
        <begin position="70"/>
        <end position="185"/>
    </location>
</feature>
<evidence type="ECO:0000256" key="2">
    <source>
        <dbReference type="ARBA" id="ARBA00023315"/>
    </source>
</evidence>
<evidence type="ECO:0000256" key="3">
    <source>
        <dbReference type="SAM" id="Phobius"/>
    </source>
</evidence>
<dbReference type="EMBL" id="UINC01024252">
    <property type="protein sequence ID" value="SVA97534.1"/>
    <property type="molecule type" value="Genomic_DNA"/>
</dbReference>
<dbReference type="GO" id="GO:0006654">
    <property type="term" value="P:phosphatidic acid biosynthetic process"/>
    <property type="evidence" value="ECO:0007669"/>
    <property type="project" value="TreeGrafter"/>
</dbReference>
<dbReference type="CDD" id="cd07989">
    <property type="entry name" value="LPLAT_AGPAT-like"/>
    <property type="match status" value="1"/>
</dbReference>
<dbReference type="SUPFAM" id="SSF69593">
    <property type="entry name" value="Glycerol-3-phosphate (1)-acyltransferase"/>
    <property type="match status" value="1"/>
</dbReference>
<dbReference type="PANTHER" id="PTHR10434:SF40">
    <property type="entry name" value="1-ACYL-SN-GLYCEROL-3-PHOSPHATE ACYLTRANSFERASE"/>
    <property type="match status" value="1"/>
</dbReference>
<keyword evidence="1" id="KW-0808">Transferase</keyword>
<feature type="non-terminal residue" evidence="5">
    <location>
        <position position="1"/>
    </location>
</feature>